<accession>A0A315ZHS2</accession>
<keyword evidence="2" id="KW-1185">Reference proteome</keyword>
<evidence type="ECO:0000313" key="1">
    <source>
        <dbReference type="EMBL" id="PWJ44264.1"/>
    </source>
</evidence>
<gene>
    <name evidence="1" type="ORF">BC781_101614</name>
</gene>
<organism evidence="1 2">
    <name type="scientific">Sediminitomix flava</name>
    <dbReference type="NCBI Taxonomy" id="379075"/>
    <lineage>
        <taxon>Bacteria</taxon>
        <taxon>Pseudomonadati</taxon>
        <taxon>Bacteroidota</taxon>
        <taxon>Cytophagia</taxon>
        <taxon>Cytophagales</taxon>
        <taxon>Flammeovirgaceae</taxon>
        <taxon>Sediminitomix</taxon>
    </lineage>
</organism>
<evidence type="ECO:0000313" key="2">
    <source>
        <dbReference type="Proteomes" id="UP000245535"/>
    </source>
</evidence>
<reference evidence="1 2" key="1">
    <citation type="submission" date="2018-03" db="EMBL/GenBank/DDBJ databases">
        <title>Genomic Encyclopedia of Archaeal and Bacterial Type Strains, Phase II (KMG-II): from individual species to whole genera.</title>
        <authorList>
            <person name="Goeker M."/>
        </authorList>
    </citation>
    <scope>NUCLEOTIDE SEQUENCE [LARGE SCALE GENOMIC DNA]</scope>
    <source>
        <strain evidence="1 2">DSM 28229</strain>
    </source>
</reference>
<name>A0A315ZHS2_SEDFL</name>
<protein>
    <submittedName>
        <fullName evidence="1">Uncharacterized protein</fullName>
    </submittedName>
</protein>
<proteinExistence type="predicted"/>
<comment type="caution">
    <text evidence="1">The sequence shown here is derived from an EMBL/GenBank/DDBJ whole genome shotgun (WGS) entry which is preliminary data.</text>
</comment>
<dbReference type="EMBL" id="QGDO01000001">
    <property type="protein sequence ID" value="PWJ44264.1"/>
    <property type="molecule type" value="Genomic_DNA"/>
</dbReference>
<dbReference type="Proteomes" id="UP000245535">
    <property type="component" value="Unassembled WGS sequence"/>
</dbReference>
<sequence length="44" mass="5333">MRQEGLLSFMKELELKMKKRKNVTSVVIKFMLQTLRFNLIFENV</sequence>
<dbReference type="AlphaFoldDB" id="A0A315ZHS2"/>